<dbReference type="Proteomes" id="UP000676336">
    <property type="component" value="Unassembled WGS sequence"/>
</dbReference>
<reference evidence="1" key="1">
    <citation type="submission" date="2021-02" db="EMBL/GenBank/DDBJ databases">
        <authorList>
            <person name="Nowell W R."/>
        </authorList>
    </citation>
    <scope>NUCLEOTIDE SEQUENCE</scope>
</reference>
<dbReference type="EMBL" id="CAJOBI010023733">
    <property type="protein sequence ID" value="CAF4231975.1"/>
    <property type="molecule type" value="Genomic_DNA"/>
</dbReference>
<proteinExistence type="predicted"/>
<evidence type="ECO:0000313" key="1">
    <source>
        <dbReference type="EMBL" id="CAF4231975.1"/>
    </source>
</evidence>
<comment type="caution">
    <text evidence="1">The sequence shown here is derived from an EMBL/GenBank/DDBJ whole genome shotgun (WGS) entry which is preliminary data.</text>
</comment>
<feature type="non-terminal residue" evidence="1">
    <location>
        <position position="1"/>
    </location>
</feature>
<sequence length="58" mass="6820">MLGPGFIFDLNRVVQTFHNKSSRFGQGTWSLSSLHNLYYVRYSIHMNDFIIVDPNEKK</sequence>
<name>A0A8S2SJ04_9BILA</name>
<protein>
    <submittedName>
        <fullName evidence="1">Uncharacterized protein</fullName>
    </submittedName>
</protein>
<gene>
    <name evidence="1" type="ORF">SMN809_LOCUS23177</name>
</gene>
<organism evidence="1 2">
    <name type="scientific">Rotaria magnacalcarata</name>
    <dbReference type="NCBI Taxonomy" id="392030"/>
    <lineage>
        <taxon>Eukaryota</taxon>
        <taxon>Metazoa</taxon>
        <taxon>Spiralia</taxon>
        <taxon>Gnathifera</taxon>
        <taxon>Rotifera</taxon>
        <taxon>Eurotatoria</taxon>
        <taxon>Bdelloidea</taxon>
        <taxon>Philodinida</taxon>
        <taxon>Philodinidae</taxon>
        <taxon>Rotaria</taxon>
    </lineage>
</organism>
<dbReference type="AlphaFoldDB" id="A0A8S2SJ04"/>
<evidence type="ECO:0000313" key="2">
    <source>
        <dbReference type="Proteomes" id="UP000676336"/>
    </source>
</evidence>
<accession>A0A8S2SJ04</accession>